<dbReference type="EMBL" id="HBGT01019647">
    <property type="protein sequence ID" value="CAD9422524.1"/>
    <property type="molecule type" value="Transcribed_RNA"/>
</dbReference>
<feature type="domain" description="PCI" evidence="5">
    <location>
        <begin position="40"/>
        <end position="205"/>
    </location>
</feature>
<dbReference type="PANTHER" id="PTHR13022">
    <property type="entry name" value="EUKARYOTIC TRANSLATION INITIATION FACTOR 3 SUBUNIT 11"/>
    <property type="match status" value="1"/>
</dbReference>
<keyword evidence="3 4" id="KW-0648">Protein biosynthesis</keyword>
<dbReference type="Gene3D" id="1.10.10.10">
    <property type="entry name" value="Winged helix-like DNA-binding domain superfamily/Winged helix DNA-binding domain"/>
    <property type="match status" value="1"/>
</dbReference>
<dbReference type="GO" id="GO:0003723">
    <property type="term" value="F:RNA binding"/>
    <property type="evidence" value="ECO:0007669"/>
    <property type="project" value="UniProtKB-UniRule"/>
</dbReference>
<comment type="function">
    <text evidence="4">Component of the eukaryotic translation initiation factor 3 (eIF-3) complex, which is involved in protein synthesis of a specialized repertoire of mRNAs and, together with other initiation factors, stimulates binding of mRNA and methionyl-tRNAi to the 40S ribosome. The eIF-3 complex specifically targets and initiates translation of a subset of mRNAs involved in cell proliferation.</text>
</comment>
<dbReference type="InterPro" id="IPR016020">
    <property type="entry name" value="Transl_init_fac_sub12_N_euk"/>
</dbReference>
<reference evidence="6" key="1">
    <citation type="submission" date="2021-01" db="EMBL/GenBank/DDBJ databases">
        <authorList>
            <person name="Corre E."/>
            <person name="Pelletier E."/>
            <person name="Niang G."/>
            <person name="Scheremetjew M."/>
            <person name="Finn R."/>
            <person name="Kale V."/>
            <person name="Holt S."/>
            <person name="Cochrane G."/>
            <person name="Meng A."/>
            <person name="Brown T."/>
            <person name="Cohen L."/>
        </authorList>
    </citation>
    <scope>NUCLEOTIDE SEQUENCE</scope>
    <source>
        <strain evidence="6">RCC1693</strain>
    </source>
</reference>
<dbReference type="PANTHER" id="PTHR13022:SF0">
    <property type="entry name" value="EUKARYOTIC TRANSLATION INITIATION FACTOR 3 SUBUNIT K"/>
    <property type="match status" value="1"/>
</dbReference>
<dbReference type="GO" id="GO:0033290">
    <property type="term" value="C:eukaryotic 48S preinitiation complex"/>
    <property type="evidence" value="ECO:0007669"/>
    <property type="project" value="UniProtKB-UniRule"/>
</dbReference>
<dbReference type="HAMAP" id="MF_03010">
    <property type="entry name" value="eIF3k"/>
    <property type="match status" value="1"/>
</dbReference>
<comment type="subcellular location">
    <subcellularLocation>
        <location evidence="4">Cytoplasm</location>
    </subcellularLocation>
</comment>
<dbReference type="GO" id="GO:0043022">
    <property type="term" value="F:ribosome binding"/>
    <property type="evidence" value="ECO:0007669"/>
    <property type="project" value="InterPro"/>
</dbReference>
<dbReference type="InterPro" id="IPR036390">
    <property type="entry name" value="WH_DNA-bd_sf"/>
</dbReference>
<keyword evidence="1 4" id="KW-0963">Cytoplasm</keyword>
<dbReference type="InterPro" id="IPR036388">
    <property type="entry name" value="WH-like_DNA-bd_sf"/>
</dbReference>
<organism evidence="6">
    <name type="scientific">Florenciella parvula</name>
    <dbReference type="NCBI Taxonomy" id="236787"/>
    <lineage>
        <taxon>Eukaryota</taxon>
        <taxon>Sar</taxon>
        <taxon>Stramenopiles</taxon>
        <taxon>Ochrophyta</taxon>
        <taxon>Dictyochophyceae</taxon>
        <taxon>Florenciellales</taxon>
        <taxon>Florenciella</taxon>
    </lineage>
</organism>
<dbReference type="GO" id="GO:0006446">
    <property type="term" value="P:regulation of translational initiation"/>
    <property type="evidence" value="ECO:0007669"/>
    <property type="project" value="InterPro"/>
</dbReference>
<dbReference type="PROSITE" id="PS50250">
    <property type="entry name" value="PCI"/>
    <property type="match status" value="1"/>
</dbReference>
<comment type="similarity">
    <text evidence="4">Belongs to the eIF-3 subunit K family.</text>
</comment>
<dbReference type="Gene3D" id="1.25.40.250">
    <property type="entry name" value="ARM repeat, domain 1"/>
    <property type="match status" value="1"/>
</dbReference>
<dbReference type="GO" id="GO:0003743">
    <property type="term" value="F:translation initiation factor activity"/>
    <property type="evidence" value="ECO:0007669"/>
    <property type="project" value="UniProtKB-UniRule"/>
</dbReference>
<dbReference type="InterPro" id="IPR016024">
    <property type="entry name" value="ARM-type_fold"/>
</dbReference>
<comment type="subunit">
    <text evidence="4">Component of the eukaryotic translation initiation factor 3 (eIF-3) complex.</text>
</comment>
<evidence type="ECO:0000256" key="2">
    <source>
        <dbReference type="ARBA" id="ARBA00022540"/>
    </source>
</evidence>
<dbReference type="GO" id="GO:0005852">
    <property type="term" value="C:eukaryotic translation initiation factor 3 complex"/>
    <property type="evidence" value="ECO:0007669"/>
    <property type="project" value="UniProtKB-UniRule"/>
</dbReference>
<dbReference type="SUPFAM" id="SSF48371">
    <property type="entry name" value="ARM repeat"/>
    <property type="match status" value="1"/>
</dbReference>
<name>A0A7S2FZN4_9STRA</name>
<dbReference type="GO" id="GO:0001732">
    <property type="term" value="P:formation of cytoplasmic translation initiation complex"/>
    <property type="evidence" value="ECO:0007669"/>
    <property type="project" value="UniProtKB-UniRule"/>
</dbReference>
<evidence type="ECO:0000313" key="6">
    <source>
        <dbReference type="EMBL" id="CAD9422524.1"/>
    </source>
</evidence>
<evidence type="ECO:0000256" key="4">
    <source>
        <dbReference type="HAMAP-Rule" id="MF_03010"/>
    </source>
</evidence>
<proteinExistence type="inferred from homology"/>
<evidence type="ECO:0000256" key="3">
    <source>
        <dbReference type="ARBA" id="ARBA00022917"/>
    </source>
</evidence>
<dbReference type="AlphaFoldDB" id="A0A7S2FZN4"/>
<dbReference type="Pfam" id="PF10075">
    <property type="entry name" value="CSN8_PSD8_EIF3K"/>
    <property type="match status" value="1"/>
</dbReference>
<dbReference type="InterPro" id="IPR009374">
    <property type="entry name" value="eIF3k"/>
</dbReference>
<evidence type="ECO:0000256" key="1">
    <source>
        <dbReference type="ARBA" id="ARBA00022490"/>
    </source>
</evidence>
<dbReference type="GO" id="GO:0016282">
    <property type="term" value="C:eukaryotic 43S preinitiation complex"/>
    <property type="evidence" value="ECO:0007669"/>
    <property type="project" value="UniProtKB-UniRule"/>
</dbReference>
<accession>A0A7S2FZN4</accession>
<dbReference type="InterPro" id="IPR000717">
    <property type="entry name" value="PCI_dom"/>
</dbReference>
<keyword evidence="2 4" id="KW-0396">Initiation factor</keyword>
<gene>
    <name evidence="6" type="ORF">FPAR1323_LOCUS10330</name>
</gene>
<sequence>MALPASYEEIATLLDEQAFEKSSIEKLQAYLDEQIATETYDFVANKALLKLYSFYPDQASDQYIALALTKALMALPSTDMMLLLYLVPESAQTKEPVATLVRCAVHLETAKFVEFWEVANLGGNELLDAVSGFDEAIRSYMIGVLSITFQKVESETFADLLALDEGDLEEYVSANQSDKLSIEGKNVVFTPNSENQQRPKKFKENISFDQMLPLIDFLASS</sequence>
<dbReference type="SUPFAM" id="SSF46785">
    <property type="entry name" value="Winged helix' DNA-binding domain"/>
    <property type="match status" value="1"/>
</dbReference>
<dbReference type="InterPro" id="IPR033464">
    <property type="entry name" value="CSN8_PSD8_EIF3K"/>
</dbReference>
<protein>
    <recommendedName>
        <fullName evidence="4">Eukaryotic translation initiation factor 3 subunit K</fullName>
        <shortName evidence="4">eIF3k</shortName>
    </recommendedName>
    <alternativeName>
        <fullName evidence="4">eIF-3 p25</fullName>
    </alternativeName>
</protein>
<evidence type="ECO:0000259" key="5">
    <source>
        <dbReference type="PROSITE" id="PS50250"/>
    </source>
</evidence>